<evidence type="ECO:0000313" key="5">
    <source>
        <dbReference type="Proteomes" id="UP000696931"/>
    </source>
</evidence>
<dbReference type="PANTHER" id="PTHR42852:SF18">
    <property type="entry name" value="CHROMOSOME UNDETERMINED SCAFFOLD_47, WHOLE GENOME SHOTGUN SEQUENCE"/>
    <property type="match status" value="1"/>
</dbReference>
<gene>
    <name evidence="4" type="ORF">HZA61_07335</name>
</gene>
<dbReference type="InterPro" id="IPR017937">
    <property type="entry name" value="Thioredoxin_CS"/>
</dbReference>
<dbReference type="CDD" id="cd02966">
    <property type="entry name" value="TlpA_like_family"/>
    <property type="match status" value="1"/>
</dbReference>
<feature type="domain" description="Thioredoxin" evidence="3">
    <location>
        <begin position="14"/>
        <end position="153"/>
    </location>
</feature>
<dbReference type="EMBL" id="JACRIW010000048">
    <property type="protein sequence ID" value="MBI5169284.1"/>
    <property type="molecule type" value="Genomic_DNA"/>
</dbReference>
<dbReference type="InterPro" id="IPR013740">
    <property type="entry name" value="Redoxin"/>
</dbReference>
<protein>
    <submittedName>
        <fullName evidence="4">Redoxin family protein</fullName>
    </submittedName>
</protein>
<proteinExistence type="predicted"/>
<evidence type="ECO:0000313" key="4">
    <source>
        <dbReference type="EMBL" id="MBI5169284.1"/>
    </source>
</evidence>
<dbReference type="Pfam" id="PF08534">
    <property type="entry name" value="Redoxin"/>
    <property type="match status" value="1"/>
</dbReference>
<sequence length="154" mass="16417">MLTCAVAFAGAPKDEPAALAPSFRLPGRGAEVVSDSLRGRVVLVDFWASWCVPCRKSFPWLAALQEKHANAGLSVVGVNVDKSRGAADAFLAQVPAPFAIAFDPAGKVASAYRVKGMPSTFLVGRDGRVVYAHVGFDPAKTAEFEKRIEEELAR</sequence>
<comment type="subcellular location">
    <subcellularLocation>
        <location evidence="1">Cell envelope</location>
    </subcellularLocation>
</comment>
<keyword evidence="2" id="KW-0201">Cytochrome c-type biogenesis</keyword>
<evidence type="ECO:0000259" key="3">
    <source>
        <dbReference type="PROSITE" id="PS51352"/>
    </source>
</evidence>
<dbReference type="PROSITE" id="PS51352">
    <property type="entry name" value="THIOREDOXIN_2"/>
    <property type="match status" value="1"/>
</dbReference>
<dbReference type="SUPFAM" id="SSF52833">
    <property type="entry name" value="Thioredoxin-like"/>
    <property type="match status" value="1"/>
</dbReference>
<organism evidence="4 5">
    <name type="scientific">Eiseniibacteriota bacterium</name>
    <dbReference type="NCBI Taxonomy" id="2212470"/>
    <lineage>
        <taxon>Bacteria</taxon>
        <taxon>Candidatus Eiseniibacteriota</taxon>
    </lineage>
</organism>
<comment type="caution">
    <text evidence="4">The sequence shown here is derived from an EMBL/GenBank/DDBJ whole genome shotgun (WGS) entry which is preliminary data.</text>
</comment>
<evidence type="ECO:0000256" key="2">
    <source>
        <dbReference type="ARBA" id="ARBA00022748"/>
    </source>
</evidence>
<dbReference type="PROSITE" id="PS00194">
    <property type="entry name" value="THIOREDOXIN_1"/>
    <property type="match status" value="1"/>
</dbReference>
<dbReference type="GO" id="GO:0017004">
    <property type="term" value="P:cytochrome complex assembly"/>
    <property type="evidence" value="ECO:0007669"/>
    <property type="project" value="UniProtKB-KW"/>
</dbReference>
<dbReference type="AlphaFoldDB" id="A0A933SG23"/>
<dbReference type="GO" id="GO:0030313">
    <property type="term" value="C:cell envelope"/>
    <property type="evidence" value="ECO:0007669"/>
    <property type="project" value="UniProtKB-SubCell"/>
</dbReference>
<reference evidence="4" key="1">
    <citation type="submission" date="2020-07" db="EMBL/GenBank/DDBJ databases">
        <title>Huge and variable diversity of episymbiotic CPR bacteria and DPANN archaea in groundwater ecosystems.</title>
        <authorList>
            <person name="He C.Y."/>
            <person name="Keren R."/>
            <person name="Whittaker M."/>
            <person name="Farag I.F."/>
            <person name="Doudna J."/>
            <person name="Cate J.H.D."/>
            <person name="Banfield J.F."/>
        </authorList>
    </citation>
    <scope>NUCLEOTIDE SEQUENCE</scope>
    <source>
        <strain evidence="4">NC_groundwater_1813_Pr3_B-0.1um_71_17</strain>
    </source>
</reference>
<dbReference type="PANTHER" id="PTHR42852">
    <property type="entry name" value="THIOL:DISULFIDE INTERCHANGE PROTEIN DSBE"/>
    <property type="match status" value="1"/>
</dbReference>
<accession>A0A933SG23</accession>
<name>A0A933SG23_UNCEI</name>
<dbReference type="InterPro" id="IPR013766">
    <property type="entry name" value="Thioredoxin_domain"/>
</dbReference>
<dbReference type="Gene3D" id="3.40.30.10">
    <property type="entry name" value="Glutaredoxin"/>
    <property type="match status" value="1"/>
</dbReference>
<dbReference type="GO" id="GO:0016491">
    <property type="term" value="F:oxidoreductase activity"/>
    <property type="evidence" value="ECO:0007669"/>
    <property type="project" value="InterPro"/>
</dbReference>
<evidence type="ECO:0000256" key="1">
    <source>
        <dbReference type="ARBA" id="ARBA00004196"/>
    </source>
</evidence>
<dbReference type="Proteomes" id="UP000696931">
    <property type="component" value="Unassembled WGS sequence"/>
</dbReference>
<dbReference type="InterPro" id="IPR050553">
    <property type="entry name" value="Thioredoxin_ResA/DsbE_sf"/>
</dbReference>
<dbReference type="InterPro" id="IPR036249">
    <property type="entry name" value="Thioredoxin-like_sf"/>
</dbReference>